<dbReference type="Gene3D" id="2.60.40.10">
    <property type="entry name" value="Immunoglobulins"/>
    <property type="match status" value="1"/>
</dbReference>
<feature type="domain" description="SLH" evidence="3">
    <location>
        <begin position="1860"/>
        <end position="1918"/>
    </location>
</feature>
<comment type="caution">
    <text evidence="4">The sequence shown here is derived from an EMBL/GenBank/DDBJ whole genome shotgun (WGS) entry which is preliminary data.</text>
</comment>
<feature type="domain" description="SLH" evidence="3">
    <location>
        <begin position="1986"/>
        <end position="2043"/>
    </location>
</feature>
<evidence type="ECO:0000256" key="2">
    <source>
        <dbReference type="SAM" id="SignalP"/>
    </source>
</evidence>
<dbReference type="Gene3D" id="3.60.21.10">
    <property type="match status" value="1"/>
</dbReference>
<dbReference type="OrthoDB" id="9809781at2"/>
<dbReference type="InterPro" id="IPR001119">
    <property type="entry name" value="SLH_dom"/>
</dbReference>
<dbReference type="Gene3D" id="2.60.40.1080">
    <property type="match status" value="2"/>
</dbReference>
<dbReference type="PATRIC" id="fig|1705565.3.peg.2249"/>
<feature type="signal peptide" evidence="2">
    <location>
        <begin position="1"/>
        <end position="28"/>
    </location>
</feature>
<dbReference type="Gene3D" id="2.60.40.680">
    <property type="match status" value="1"/>
</dbReference>
<dbReference type="RefSeq" id="WP_054401074.1">
    <property type="nucleotide sequence ID" value="NZ_LIUT01000001.1"/>
</dbReference>
<keyword evidence="5" id="KW-1185">Reference proteome</keyword>
<dbReference type="PANTHER" id="PTHR45867:SF3">
    <property type="entry name" value="ACID PHOSPHATASE TYPE 7"/>
    <property type="match status" value="1"/>
</dbReference>
<accession>A0A0M1P0W5</accession>
<organism evidence="4 5">
    <name type="scientific">Paenibacillus solani</name>
    <dbReference type="NCBI Taxonomy" id="1705565"/>
    <lineage>
        <taxon>Bacteria</taxon>
        <taxon>Bacillati</taxon>
        <taxon>Bacillota</taxon>
        <taxon>Bacilli</taxon>
        <taxon>Bacillales</taxon>
        <taxon>Paenibacillaceae</taxon>
        <taxon>Paenibacillus</taxon>
    </lineage>
</organism>
<sequence length="2043" mass="220024">MFRNKKKISSLLSGVMFLSLLFPTGLSASSANPAASPSVIDMRQTEIGPGATYTWANMKKGSGEQKIHMVEFHSSQGNLELQPGLTDGKVYGMQGVSSMASAADKEGNRVIAAVNGDFYDMSTGIPLGLFMGDGEFLTDPPNGRLAFGIKKDGTTLFGSPKLTKNVSIGGTLSSLSSINRLRGTDALVLYTEKFQATTMTNNLGDEVILDIVSGRAASGETMTMRVASILKDQGNSSIGKNQVVLSASGSQRNKLAGLNPGDEVTATFAFEEAWKDVTMAIGGNVMLVQDGAVQQHTDPAIHPRTVVGTKADGSVVLFEVDGRQPGFSEGLSYMELGEMLKELGVVNALNLDGGGSATFVARLPGESMVKVLNSPSDGGERKTANGILLVNKALEGAANKLVVAPTMERVLTGSSATFKAAAVDENLHPARMTESLMWSIDPVYGTIDSSGTLKTGELAGLTEIAVQSGNLTGTAKVEVVDELTELRFPDVVKTLSSGSKETLKVIALRNGQVVQADNNRLEWRTEGEIGTIDGNGVITATDKQDVSGKIFVKYGQVEASMDVNVGIPPVMLEDFENGLDRYLPSAGAQYKSTKVSIETDETYIRSGNGALKLEYDFTGTTGTSGAYLQAKEAGDHIEIPGYPEKISMWVYGDGNGHWLRAQIYDSKGNIPLDFTDQSIGVDFKGWKYLEASVPKGRTLPLKMDMPVRYMEPQAAKKDAGVIYVDEIRALYGPADDDIDPPVLKKFSPADGEEIKVNTPTITVYAEDAGYDPEVHPGTTLIDPDRIRFYLDGSLVQHTLYPPEGKIYYTPSVPLADGVHQAKVTVRDLSGNQTTEEWHFTVNTDAAKVVYGTPDTVYAGGSYTVDISGVKTSLIHSGHLEFQFDLTKVENLQLIPGDKLSPSQISVSIDPTTGKVRVTWKDIHAASLQDTDWIGQIRYDVKKNATGSSIISLTSGGVSFADTGNTEFSFYGLPLNSQIATHYALSWSEEGAVQGYETEFSVTDAQGQPVEGAMIMADGAAVGTTDAAGILKTGTLTSQVKTYEVQAVKNNQYSPALEFKVSPLAGSPIPTNISVGMGEDPTTSRMLNWHTDPATEHTVVELAKQSEFTDFAAGNIQKFVGTSELYHTLDLGTVRVHKATAAGLEPDTEYVYRVGDGQGHYSTQGSFRTTEVTGDTTKFLYFADSQASSAKEFELWGKTIDKAAAEHPDAEFMVHAGDMVDKGFLEAQWNYWFEEAQKHFLHTTLVSAIGNHEVMGTKENGDFLAHFNQPGNGLESLKGTNFSFDYKNIHFIMLNSEYQLEDQKKWLQQDLASNDKDWTIAMFHRGPYGSIYDSAEVRSLWAPVLEEFGVDLVLNGHDHIYIRTFPMMNNQIAADGIGSTYVVAGSSGPKFYSHTERGWHEVVDDEPAQMYASVEVKGDELHFVTKTIGGRVVDEFTLTRSVMKPKPERLIINPDQLSLAVSESHPLSVQVKPSGAERTVVWSVYQSEPAEDVVSVSVDGIVSAQNIGSAVVRATSTAAPEVYADVLITVDRVPEGSVESITLNGRTELKVGDTDQTVTEAVYSDGSRIRLIDGITYESSKPEVASIDEQGLVLALAEGATVISATYEGFKSVYDLKVRMVDGSNPGPEPPVTPPVNPPVQPPVNPPVQPPVTPPVIPPVTPPIAPPVSPPSGSIALSASELAAKLSNGQAILMLNGNFTDITLPGNAADILKKNGSLRIEASNMAITIPAEVLRQVGGLAEADQLEKGTIKLSAATLSNAELKQRITQAARVSSAKLTAAGDVLEFQLQRITADGQAFSLTEFAQPIMLELPLPTDAGGKRISMYYISDNGALEYIDGMNKDGRIIGKIRHFSAYGLLNYEKIFADVKASFWAADVISELAAKQLIEGVSMERFAPARQVTRAEFAAMLVRLLDLRAESSAPFDDVSSGKWYAKAVVAAAQSGIVNGTSTKHFDPETPIKRQEMAAMLVRAYAHAKNQPQGDSRSGSEFADLASSPEWAREAVETAHVLGLVEGHTPNRFEPEGLTTRAESAQVIYNLLHKLK</sequence>
<dbReference type="Gene3D" id="2.60.120.430">
    <property type="entry name" value="Galactose-binding lectin"/>
    <property type="match status" value="1"/>
</dbReference>
<dbReference type="InterPro" id="IPR013783">
    <property type="entry name" value="Ig-like_fold"/>
</dbReference>
<dbReference type="PROSITE" id="PS51272">
    <property type="entry name" value="SLH"/>
    <property type="match status" value="3"/>
</dbReference>
<dbReference type="Pfam" id="PF09992">
    <property type="entry name" value="NAGPA"/>
    <property type="match status" value="1"/>
</dbReference>
<feature type="chain" id="PRO_5005620440" evidence="2">
    <location>
        <begin position="29"/>
        <end position="2043"/>
    </location>
</feature>
<dbReference type="InterPro" id="IPR008963">
    <property type="entry name" value="Purple_acid_Pase-like_N"/>
</dbReference>
<dbReference type="SMART" id="SM00635">
    <property type="entry name" value="BID_2"/>
    <property type="match status" value="2"/>
</dbReference>
<dbReference type="InterPro" id="IPR002102">
    <property type="entry name" value="Cohesin_dom"/>
</dbReference>
<dbReference type="GO" id="GO:0030246">
    <property type="term" value="F:carbohydrate binding"/>
    <property type="evidence" value="ECO:0007669"/>
    <property type="project" value="InterPro"/>
</dbReference>
<dbReference type="InterPro" id="IPR004843">
    <property type="entry name" value="Calcineurin-like_PHP"/>
</dbReference>
<dbReference type="InterPro" id="IPR003343">
    <property type="entry name" value="Big_2"/>
</dbReference>
<protein>
    <submittedName>
        <fullName evidence="4">Metallophosphoesterase</fullName>
    </submittedName>
</protein>
<dbReference type="Pfam" id="PF00149">
    <property type="entry name" value="Metallophos"/>
    <property type="match status" value="1"/>
</dbReference>
<dbReference type="InterPro" id="IPR018711">
    <property type="entry name" value="NAGPA"/>
</dbReference>
<feature type="domain" description="SLH" evidence="3">
    <location>
        <begin position="1919"/>
        <end position="1982"/>
    </location>
</feature>
<dbReference type="InterPro" id="IPR029052">
    <property type="entry name" value="Metallo-depent_PP-like"/>
</dbReference>
<keyword evidence="1 2" id="KW-0732">Signal</keyword>
<dbReference type="Pfam" id="PF00963">
    <property type="entry name" value="Cohesin"/>
    <property type="match status" value="1"/>
</dbReference>
<dbReference type="GO" id="GO:0000272">
    <property type="term" value="P:polysaccharide catabolic process"/>
    <property type="evidence" value="ECO:0007669"/>
    <property type="project" value="InterPro"/>
</dbReference>
<evidence type="ECO:0000259" key="3">
    <source>
        <dbReference type="PROSITE" id="PS51272"/>
    </source>
</evidence>
<dbReference type="GO" id="GO:0003993">
    <property type="term" value="F:acid phosphatase activity"/>
    <property type="evidence" value="ECO:0007669"/>
    <property type="project" value="InterPro"/>
</dbReference>
<proteinExistence type="predicted"/>
<gene>
    <name evidence="4" type="ORF">AM231_01950</name>
</gene>
<dbReference type="SUPFAM" id="SSF49363">
    <property type="entry name" value="Purple acid phosphatase, N-terminal domain"/>
    <property type="match status" value="1"/>
</dbReference>
<dbReference type="PANTHER" id="PTHR45867">
    <property type="entry name" value="PURPLE ACID PHOSPHATASE"/>
    <property type="match status" value="1"/>
</dbReference>
<dbReference type="EMBL" id="LIUT01000001">
    <property type="protein sequence ID" value="KOR88022.1"/>
    <property type="molecule type" value="Genomic_DNA"/>
</dbReference>
<dbReference type="Proteomes" id="UP000036932">
    <property type="component" value="Unassembled WGS sequence"/>
</dbReference>
<dbReference type="InterPro" id="IPR015914">
    <property type="entry name" value="PAPs_N"/>
</dbReference>
<dbReference type="InterPro" id="IPR008964">
    <property type="entry name" value="Invasin/intimin_cell_adhesion"/>
</dbReference>
<dbReference type="CDD" id="cd00063">
    <property type="entry name" value="FN3"/>
    <property type="match status" value="1"/>
</dbReference>
<dbReference type="SUPFAM" id="SSF56300">
    <property type="entry name" value="Metallo-dependent phosphatases"/>
    <property type="match status" value="1"/>
</dbReference>
<dbReference type="SUPFAM" id="SSF49373">
    <property type="entry name" value="Invasin/intimin cell-adhesion fragments"/>
    <property type="match status" value="2"/>
</dbReference>
<evidence type="ECO:0000313" key="4">
    <source>
        <dbReference type="EMBL" id="KOR88022.1"/>
    </source>
</evidence>
<dbReference type="Pfam" id="PF00395">
    <property type="entry name" value="SLH"/>
    <property type="match status" value="3"/>
</dbReference>
<dbReference type="GO" id="GO:0046872">
    <property type="term" value="F:metal ion binding"/>
    <property type="evidence" value="ECO:0007669"/>
    <property type="project" value="InterPro"/>
</dbReference>
<evidence type="ECO:0000256" key="1">
    <source>
        <dbReference type="ARBA" id="ARBA00022729"/>
    </source>
</evidence>
<evidence type="ECO:0000313" key="5">
    <source>
        <dbReference type="Proteomes" id="UP000036932"/>
    </source>
</evidence>
<dbReference type="Pfam" id="PF16656">
    <property type="entry name" value="Pur_ac_phosph_N"/>
    <property type="match status" value="1"/>
</dbReference>
<reference evidence="5" key="1">
    <citation type="submission" date="2015-08" db="EMBL/GenBank/DDBJ databases">
        <title>Genome sequencing project for genomic taxonomy and phylogenomics of Bacillus-like bacteria.</title>
        <authorList>
            <person name="Liu B."/>
            <person name="Wang J."/>
            <person name="Zhu Y."/>
            <person name="Liu G."/>
            <person name="Chen Q."/>
            <person name="Chen Z."/>
            <person name="Lan J."/>
            <person name="Che J."/>
            <person name="Ge C."/>
            <person name="Shi H."/>
            <person name="Pan Z."/>
            <person name="Liu X."/>
        </authorList>
    </citation>
    <scope>NUCLEOTIDE SEQUENCE [LARGE SCALE GENOMIC DNA]</scope>
    <source>
        <strain evidence="5">FJAT-22460</strain>
    </source>
</reference>
<dbReference type="InterPro" id="IPR003961">
    <property type="entry name" value="FN3_dom"/>
</dbReference>
<dbReference type="Gene3D" id="2.60.40.380">
    <property type="entry name" value="Purple acid phosphatase-like, N-terminal"/>
    <property type="match status" value="1"/>
</dbReference>
<name>A0A0M1P0W5_9BACL</name>
<dbReference type="Pfam" id="PF02368">
    <property type="entry name" value="Big_2"/>
    <property type="match status" value="2"/>
</dbReference>